<evidence type="ECO:0000313" key="1">
    <source>
        <dbReference type="EMBL" id="TKW50454.1"/>
    </source>
</evidence>
<dbReference type="Proteomes" id="UP000310108">
    <property type="component" value="Unassembled WGS sequence"/>
</dbReference>
<proteinExistence type="predicted"/>
<accession>A0A4U6X5W3</accession>
<protein>
    <submittedName>
        <fullName evidence="1">Uncharacterized protein</fullName>
    </submittedName>
</protein>
<sequence length="84" mass="9103">MAYFIGDGINQYLNAGSDIDAPGASGRKWHLDCGTTSEQIVTNIFADCEVDGERPFGITANAINKKYVNDVGCAVECQWSRALE</sequence>
<comment type="caution">
    <text evidence="1">The sequence shown here is derived from an EMBL/GenBank/DDBJ whole genome shotgun (WGS) entry which is preliminary data.</text>
</comment>
<evidence type="ECO:0000313" key="2">
    <source>
        <dbReference type="Proteomes" id="UP000310108"/>
    </source>
</evidence>
<keyword evidence="2" id="KW-1185">Reference proteome</keyword>
<gene>
    <name evidence="1" type="ORF">CTA1_5739</name>
</gene>
<reference evidence="1 2" key="1">
    <citation type="journal article" date="2019" name="PLoS ONE">
        <title>Comparative genome analysis indicates high evolutionary potential of pathogenicity genes in Colletotrichum tanaceti.</title>
        <authorList>
            <person name="Lelwala R.V."/>
            <person name="Korhonen P.K."/>
            <person name="Young N.D."/>
            <person name="Scott J.B."/>
            <person name="Ades P.A."/>
            <person name="Gasser R.B."/>
            <person name="Taylor P.W.J."/>
        </authorList>
    </citation>
    <scope>NUCLEOTIDE SEQUENCE [LARGE SCALE GENOMIC DNA]</scope>
    <source>
        <strain evidence="1">BRIP57314</strain>
    </source>
</reference>
<name>A0A4U6X5W3_9PEZI</name>
<dbReference type="OrthoDB" id="4845294at2759"/>
<organism evidence="1 2">
    <name type="scientific">Colletotrichum tanaceti</name>
    <dbReference type="NCBI Taxonomy" id="1306861"/>
    <lineage>
        <taxon>Eukaryota</taxon>
        <taxon>Fungi</taxon>
        <taxon>Dikarya</taxon>
        <taxon>Ascomycota</taxon>
        <taxon>Pezizomycotina</taxon>
        <taxon>Sordariomycetes</taxon>
        <taxon>Hypocreomycetidae</taxon>
        <taxon>Glomerellales</taxon>
        <taxon>Glomerellaceae</taxon>
        <taxon>Colletotrichum</taxon>
        <taxon>Colletotrichum destructivum species complex</taxon>
    </lineage>
</organism>
<dbReference type="EMBL" id="PJEX01000396">
    <property type="protein sequence ID" value="TKW50454.1"/>
    <property type="molecule type" value="Genomic_DNA"/>
</dbReference>
<dbReference type="AlphaFoldDB" id="A0A4U6X5W3"/>